<dbReference type="InterPro" id="IPR005074">
    <property type="entry name" value="Peptidase_C39"/>
</dbReference>
<dbReference type="InterPro" id="IPR039421">
    <property type="entry name" value="Type_1_exporter"/>
</dbReference>
<feature type="domain" description="Peptidase C39" evidence="16">
    <location>
        <begin position="8"/>
        <end position="132"/>
    </location>
</feature>
<feature type="transmembrane region" description="Helical" evidence="13">
    <location>
        <begin position="283"/>
        <end position="306"/>
    </location>
</feature>
<gene>
    <name evidence="17" type="ORF">AAAT04_11375</name>
</gene>
<dbReference type="NCBIfam" id="TIGR01193">
    <property type="entry name" value="bacteriocin_ABC"/>
    <property type="match status" value="1"/>
</dbReference>
<dbReference type="InterPro" id="IPR027417">
    <property type="entry name" value="P-loop_NTPase"/>
</dbReference>
<dbReference type="PANTHER" id="PTHR43394">
    <property type="entry name" value="ATP-DEPENDENT PERMEASE MDL1, MITOCHONDRIAL"/>
    <property type="match status" value="1"/>
</dbReference>
<dbReference type="CDD" id="cd02418">
    <property type="entry name" value="Peptidase_C39B"/>
    <property type="match status" value="1"/>
</dbReference>
<evidence type="ECO:0000256" key="9">
    <source>
        <dbReference type="ARBA" id="ARBA00022840"/>
    </source>
</evidence>
<accession>A0ABV1EJ66</accession>
<feature type="domain" description="ABC transporter" evidence="14">
    <location>
        <begin position="490"/>
        <end position="724"/>
    </location>
</feature>
<evidence type="ECO:0000256" key="5">
    <source>
        <dbReference type="ARBA" id="ARBA00022692"/>
    </source>
</evidence>
<keyword evidence="6" id="KW-0547">Nucleotide-binding</keyword>
<protein>
    <submittedName>
        <fullName evidence="17">Peptidase domain-containing ABC transporter</fullName>
    </submittedName>
</protein>
<comment type="subcellular location">
    <subcellularLocation>
        <location evidence="1">Cell membrane</location>
        <topology evidence="1">Multi-pass membrane protein</topology>
    </subcellularLocation>
</comment>
<dbReference type="EMBL" id="JBBNFM010000009">
    <property type="protein sequence ID" value="MEQ2454639.1"/>
    <property type="molecule type" value="Genomic_DNA"/>
</dbReference>
<dbReference type="Pfam" id="PF00005">
    <property type="entry name" value="ABC_tran"/>
    <property type="match status" value="1"/>
</dbReference>
<dbReference type="InterPro" id="IPR036640">
    <property type="entry name" value="ABC1_TM_sf"/>
</dbReference>
<keyword evidence="7" id="KW-0378">Hydrolase</keyword>
<dbReference type="Pfam" id="PF00664">
    <property type="entry name" value="ABC_membrane"/>
    <property type="match status" value="1"/>
</dbReference>
<feature type="domain" description="ABC transmembrane type-1" evidence="15">
    <location>
        <begin position="176"/>
        <end position="455"/>
    </location>
</feature>
<evidence type="ECO:0000259" key="15">
    <source>
        <dbReference type="PROSITE" id="PS50929"/>
    </source>
</evidence>
<sequence length="740" mass="82742">MKYHCIKQHDITDCGAACLATICKQNGYKIGITQIREVAGTDKQGTNAYGVIKAAEQLGFSAKGVKGTKEAFFSEFPLPCIAHVIVDGQLLHYVVIHKITKKQVIIADPGVGIVKLKPEEFFGEVHEEGKVPKYQWSGVLILLVKNETFKKGDETKGLFSRFFHLLLPQKKLVLHIFVASLVYTILGIVGAFYFKELIDSVLPDGLRKTLMTLSIGVILLNIFKVILNAFRSHLLLYLSQKLDIALLLGYYRHVIELPMNFFGTRKVGEIISRFNDAGKVRDAISGATLTIMIDTLMAVAGAVILYLQNAKLFGVTVIIVVLYAIIVVCFHRWYEKLNRKQMEDNAQLTSYMVESLNGIQTVKAYNAERKANRETEIKFVRLLRSIFDLTWVSNLQSSLKTFVELVGGIVILWGGSVSVINGEMTIGALITFNSLLAYFLDPVKNLINLQPQMQTAVVAADRLGEILELETEKTDAEHHKLAPISLAGDIEIKDLNFRYGTRRLVLEDINLKIEKGKKIAFVGESGSGKTTLSKLLLHLYAPETGDIIINGNNIEDIQLETLRERIAYIPQETFLFSGSIFENLTLGLDTATMDDIIEASKMAQAHDFINELPLRYETRLEENGTNLSGGQRQRLAIARAMLKKPDILILDEATSNLDAITERALDRTIHEFAKNMTTIFIAHRLSTIKNCDRIYVMDKGKIVEHGTHRELIAMGGKYAYLVKQQSLEENNTIMEGGDVA</sequence>
<feature type="transmembrane region" description="Helical" evidence="13">
    <location>
        <begin position="172"/>
        <end position="194"/>
    </location>
</feature>
<evidence type="ECO:0000259" key="16">
    <source>
        <dbReference type="PROSITE" id="PS50990"/>
    </source>
</evidence>
<evidence type="ECO:0000256" key="4">
    <source>
        <dbReference type="ARBA" id="ARBA00022670"/>
    </source>
</evidence>
<evidence type="ECO:0000256" key="13">
    <source>
        <dbReference type="SAM" id="Phobius"/>
    </source>
</evidence>
<keyword evidence="10" id="KW-1278">Translocase</keyword>
<organism evidence="17 18">
    <name type="scientific">Coprococcus ammoniilyticus</name>
    <dbReference type="NCBI Taxonomy" id="2981785"/>
    <lineage>
        <taxon>Bacteria</taxon>
        <taxon>Bacillati</taxon>
        <taxon>Bacillota</taxon>
        <taxon>Clostridia</taxon>
        <taxon>Lachnospirales</taxon>
        <taxon>Lachnospiraceae</taxon>
        <taxon>Coprococcus</taxon>
    </lineage>
</organism>
<feature type="transmembrane region" description="Helical" evidence="13">
    <location>
        <begin position="402"/>
        <end position="420"/>
    </location>
</feature>
<dbReference type="Pfam" id="PF03412">
    <property type="entry name" value="Peptidase_C39"/>
    <property type="match status" value="1"/>
</dbReference>
<dbReference type="PROSITE" id="PS50929">
    <property type="entry name" value="ABC_TM1F"/>
    <property type="match status" value="1"/>
</dbReference>
<evidence type="ECO:0000256" key="12">
    <source>
        <dbReference type="ARBA" id="ARBA00023136"/>
    </source>
</evidence>
<dbReference type="InterPro" id="IPR003439">
    <property type="entry name" value="ABC_transporter-like_ATP-bd"/>
</dbReference>
<dbReference type="InterPro" id="IPR005897">
    <property type="entry name" value="Pept_C39_ABC_bacteriocin"/>
</dbReference>
<dbReference type="Gene3D" id="1.20.1560.10">
    <property type="entry name" value="ABC transporter type 1, transmembrane domain"/>
    <property type="match status" value="1"/>
</dbReference>
<dbReference type="PROSITE" id="PS00211">
    <property type="entry name" value="ABC_TRANSPORTER_1"/>
    <property type="match status" value="1"/>
</dbReference>
<keyword evidence="11 13" id="KW-1133">Transmembrane helix</keyword>
<keyword evidence="8" id="KW-0788">Thiol protease</keyword>
<keyword evidence="2" id="KW-0813">Transport</keyword>
<keyword evidence="12 13" id="KW-0472">Membrane</keyword>
<evidence type="ECO:0000256" key="2">
    <source>
        <dbReference type="ARBA" id="ARBA00022448"/>
    </source>
</evidence>
<name>A0ABV1EJ66_9FIRM</name>
<dbReference type="RefSeq" id="WP_021943166.1">
    <property type="nucleotide sequence ID" value="NZ_JAOQJS010000006.1"/>
</dbReference>
<dbReference type="PANTHER" id="PTHR43394:SF1">
    <property type="entry name" value="ATP-BINDING CASSETTE SUB-FAMILY B MEMBER 10, MITOCHONDRIAL"/>
    <property type="match status" value="1"/>
</dbReference>
<comment type="caution">
    <text evidence="17">The sequence shown here is derived from an EMBL/GenBank/DDBJ whole genome shotgun (WGS) entry which is preliminary data.</text>
</comment>
<evidence type="ECO:0000256" key="7">
    <source>
        <dbReference type="ARBA" id="ARBA00022801"/>
    </source>
</evidence>
<keyword evidence="9" id="KW-0067">ATP-binding</keyword>
<dbReference type="Gene3D" id="3.90.70.10">
    <property type="entry name" value="Cysteine proteinases"/>
    <property type="match status" value="1"/>
</dbReference>
<dbReference type="PROSITE" id="PS50893">
    <property type="entry name" value="ABC_TRANSPORTER_2"/>
    <property type="match status" value="1"/>
</dbReference>
<dbReference type="CDD" id="cd18570">
    <property type="entry name" value="ABC_6TM_PCAT1_LagD_like"/>
    <property type="match status" value="1"/>
</dbReference>
<evidence type="ECO:0000256" key="3">
    <source>
        <dbReference type="ARBA" id="ARBA00022475"/>
    </source>
</evidence>
<dbReference type="InterPro" id="IPR003593">
    <property type="entry name" value="AAA+_ATPase"/>
</dbReference>
<keyword evidence="18" id="KW-1185">Reference proteome</keyword>
<feature type="transmembrane region" description="Helical" evidence="13">
    <location>
        <begin position="312"/>
        <end position="334"/>
    </location>
</feature>
<evidence type="ECO:0000256" key="11">
    <source>
        <dbReference type="ARBA" id="ARBA00022989"/>
    </source>
</evidence>
<evidence type="ECO:0000259" key="14">
    <source>
        <dbReference type="PROSITE" id="PS50893"/>
    </source>
</evidence>
<dbReference type="PROSITE" id="PS50990">
    <property type="entry name" value="PEPTIDASE_C39"/>
    <property type="match status" value="1"/>
</dbReference>
<dbReference type="InterPro" id="IPR017871">
    <property type="entry name" value="ABC_transporter-like_CS"/>
</dbReference>
<keyword evidence="5 13" id="KW-0812">Transmembrane</keyword>
<evidence type="ECO:0000313" key="18">
    <source>
        <dbReference type="Proteomes" id="UP001482186"/>
    </source>
</evidence>
<dbReference type="Gene3D" id="3.40.50.300">
    <property type="entry name" value="P-loop containing nucleotide triphosphate hydrolases"/>
    <property type="match status" value="1"/>
</dbReference>
<dbReference type="SUPFAM" id="SSF52540">
    <property type="entry name" value="P-loop containing nucleoside triphosphate hydrolases"/>
    <property type="match status" value="1"/>
</dbReference>
<evidence type="ECO:0000256" key="10">
    <source>
        <dbReference type="ARBA" id="ARBA00022967"/>
    </source>
</evidence>
<dbReference type="SMART" id="SM00382">
    <property type="entry name" value="AAA"/>
    <property type="match status" value="1"/>
</dbReference>
<reference evidence="17 18" key="1">
    <citation type="submission" date="2024-04" db="EMBL/GenBank/DDBJ databases">
        <title>Human intestinal bacterial collection.</title>
        <authorList>
            <person name="Pauvert C."/>
            <person name="Hitch T.C.A."/>
            <person name="Clavel T."/>
        </authorList>
    </citation>
    <scope>NUCLEOTIDE SEQUENCE [LARGE SCALE GENOMIC DNA]</scope>
    <source>
        <strain evidence="17 18">CLA-AA-H141</strain>
    </source>
</reference>
<evidence type="ECO:0000256" key="1">
    <source>
        <dbReference type="ARBA" id="ARBA00004651"/>
    </source>
</evidence>
<dbReference type="Proteomes" id="UP001482186">
    <property type="component" value="Unassembled WGS sequence"/>
</dbReference>
<feature type="transmembrane region" description="Helical" evidence="13">
    <location>
        <begin position="209"/>
        <end position="230"/>
    </location>
</feature>
<dbReference type="InterPro" id="IPR011527">
    <property type="entry name" value="ABC1_TM_dom"/>
</dbReference>
<proteinExistence type="predicted"/>
<keyword evidence="3" id="KW-1003">Cell membrane</keyword>
<keyword evidence="4" id="KW-0645">Protease</keyword>
<evidence type="ECO:0000313" key="17">
    <source>
        <dbReference type="EMBL" id="MEQ2454639.1"/>
    </source>
</evidence>
<dbReference type="SUPFAM" id="SSF90123">
    <property type="entry name" value="ABC transporter transmembrane region"/>
    <property type="match status" value="1"/>
</dbReference>
<evidence type="ECO:0000256" key="8">
    <source>
        <dbReference type="ARBA" id="ARBA00022807"/>
    </source>
</evidence>
<evidence type="ECO:0000256" key="6">
    <source>
        <dbReference type="ARBA" id="ARBA00022741"/>
    </source>
</evidence>